<comment type="subcellular location">
    <subcellularLocation>
        <location evidence="1">Cell membrane</location>
        <topology evidence="1">Multi-pass membrane protein</topology>
    </subcellularLocation>
</comment>
<dbReference type="InterPro" id="IPR036259">
    <property type="entry name" value="MFS_trans_sf"/>
</dbReference>
<dbReference type="KEGG" id="cyj:Cyan7822_5343"/>
<feature type="transmembrane region" description="Helical" evidence="5">
    <location>
        <begin position="141"/>
        <end position="163"/>
    </location>
</feature>
<sequence>MNPYNTLRSLAPDQRHSLLILFVTGLLYWIGMTILLPTLPLYVEHLGGSKQQIGLVMGSFAIGLIFSRTWLGEMADHRGRKIIVIIGTVVAAIAPFGYILSNSILPLIAVRAFNGISVAAFTTGYNALVTDLAPAKQRGEIIGYMNLVAPLGMAIGPALGGILLGRVGYVWLFVLTAIAGFLTFILAIQVQENPNIVLSSGQPKDQNSPSRSFWQLLSSRSLLVPSLIFLLMGMMFGVLVTFLPLFKREMAGLFYSVAAIASFSARFFVGQASDRYGRGLFITLSLISYTLSMILLCVGDSSQLFVVAAILEGSGGGILIPMLLALISDRSLSSQRGRVFAVSVSGFDVGIAISGPLLGFLNWEYRPMFALAASFAALALLLFMSQSSKNLTHSLRFALGQEPDRYAVEEHS</sequence>
<evidence type="ECO:0000256" key="5">
    <source>
        <dbReference type="SAM" id="Phobius"/>
    </source>
</evidence>
<dbReference type="eggNOG" id="COG2814">
    <property type="taxonomic scope" value="Bacteria"/>
</dbReference>
<feature type="transmembrane region" description="Helical" evidence="5">
    <location>
        <begin position="281"/>
        <end position="298"/>
    </location>
</feature>
<reference evidence="8" key="1">
    <citation type="journal article" date="2011" name="MBio">
        <title>Novel metabolic attributes of the genus Cyanothece, comprising a group of unicellular nitrogen-fixing Cyanobacteria.</title>
        <authorList>
            <person name="Bandyopadhyay A."/>
            <person name="Elvitigala T."/>
            <person name="Welsh E."/>
            <person name="Stockel J."/>
            <person name="Liberton M."/>
            <person name="Min H."/>
            <person name="Sherman L.A."/>
            <person name="Pakrasi H.B."/>
        </authorList>
    </citation>
    <scope>NUCLEOTIDE SEQUENCE [LARGE SCALE GENOMIC DNA]</scope>
    <source>
        <strain evidence="8">PCC 7822</strain>
    </source>
</reference>
<evidence type="ECO:0000256" key="4">
    <source>
        <dbReference type="ARBA" id="ARBA00023136"/>
    </source>
</evidence>
<dbReference type="PRINTS" id="PR01035">
    <property type="entry name" value="TCRTETA"/>
</dbReference>
<dbReference type="STRING" id="497965.Cyan7822_5343"/>
<dbReference type="Proteomes" id="UP000008206">
    <property type="component" value="Chromosome"/>
</dbReference>
<dbReference type="Pfam" id="PF07690">
    <property type="entry name" value="MFS_1"/>
    <property type="match status" value="1"/>
</dbReference>
<feature type="transmembrane region" description="Helical" evidence="5">
    <location>
        <begin position="367"/>
        <end position="384"/>
    </location>
</feature>
<gene>
    <name evidence="7" type="ordered locus">Cyan7822_5343</name>
</gene>
<dbReference type="PANTHER" id="PTHR23531:SF1">
    <property type="entry name" value="QUINOLENE RESISTANCE PROTEIN NORA"/>
    <property type="match status" value="1"/>
</dbReference>
<feature type="transmembrane region" description="Helical" evidence="5">
    <location>
        <begin position="169"/>
        <end position="188"/>
    </location>
</feature>
<dbReference type="RefSeq" id="WP_013325260.1">
    <property type="nucleotide sequence ID" value="NC_014501.1"/>
</dbReference>
<proteinExistence type="predicted"/>
<dbReference type="InterPro" id="IPR020846">
    <property type="entry name" value="MFS_dom"/>
</dbReference>
<dbReference type="PANTHER" id="PTHR23531">
    <property type="entry name" value="QUINOLENE RESISTANCE PROTEIN NORA"/>
    <property type="match status" value="1"/>
</dbReference>
<evidence type="ECO:0000256" key="3">
    <source>
        <dbReference type="ARBA" id="ARBA00022989"/>
    </source>
</evidence>
<name>E0U766_GLOV7</name>
<feature type="transmembrane region" description="Helical" evidence="5">
    <location>
        <begin position="304"/>
        <end position="327"/>
    </location>
</feature>
<keyword evidence="8" id="KW-1185">Reference proteome</keyword>
<evidence type="ECO:0000256" key="2">
    <source>
        <dbReference type="ARBA" id="ARBA00022692"/>
    </source>
</evidence>
<dbReference type="InterPro" id="IPR011701">
    <property type="entry name" value="MFS"/>
</dbReference>
<dbReference type="AlphaFoldDB" id="E0U766"/>
<dbReference type="GO" id="GO:0005886">
    <property type="term" value="C:plasma membrane"/>
    <property type="evidence" value="ECO:0007669"/>
    <property type="project" value="UniProtKB-SubCell"/>
</dbReference>
<accession>E0U766</accession>
<dbReference type="GO" id="GO:0022857">
    <property type="term" value="F:transmembrane transporter activity"/>
    <property type="evidence" value="ECO:0007669"/>
    <property type="project" value="InterPro"/>
</dbReference>
<feature type="transmembrane region" description="Helical" evidence="5">
    <location>
        <begin position="222"/>
        <end position="246"/>
    </location>
</feature>
<dbReference type="InterPro" id="IPR052714">
    <property type="entry name" value="MFS_Exporter"/>
</dbReference>
<feature type="domain" description="Major facilitator superfamily (MFS) profile" evidence="6">
    <location>
        <begin position="17"/>
        <end position="391"/>
    </location>
</feature>
<organism evidence="7 8">
    <name type="scientific">Gloeothece verrucosa (strain PCC 7822)</name>
    <name type="common">Cyanothece sp. (strain PCC 7822)</name>
    <dbReference type="NCBI Taxonomy" id="497965"/>
    <lineage>
        <taxon>Bacteria</taxon>
        <taxon>Bacillati</taxon>
        <taxon>Cyanobacteriota</taxon>
        <taxon>Cyanophyceae</taxon>
        <taxon>Oscillatoriophycideae</taxon>
        <taxon>Chroococcales</taxon>
        <taxon>Aphanothecaceae</taxon>
        <taxon>Gloeothece</taxon>
        <taxon>Gloeothece verrucosa</taxon>
    </lineage>
</organism>
<dbReference type="Gene3D" id="1.20.1720.10">
    <property type="entry name" value="Multidrug resistance protein D"/>
    <property type="match status" value="1"/>
</dbReference>
<keyword evidence="4 5" id="KW-0472">Membrane</keyword>
<feature type="transmembrane region" description="Helical" evidence="5">
    <location>
        <begin position="51"/>
        <end position="70"/>
    </location>
</feature>
<feature type="transmembrane region" description="Helical" evidence="5">
    <location>
        <begin position="252"/>
        <end position="269"/>
    </location>
</feature>
<feature type="transmembrane region" description="Helical" evidence="5">
    <location>
        <begin position="18"/>
        <end position="39"/>
    </location>
</feature>
<feature type="transmembrane region" description="Helical" evidence="5">
    <location>
        <begin position="107"/>
        <end position="129"/>
    </location>
</feature>
<dbReference type="InterPro" id="IPR001958">
    <property type="entry name" value="Tet-R_TetA/multi-R_MdtG-like"/>
</dbReference>
<protein>
    <submittedName>
        <fullName evidence="7">Major facilitator superfamily MFS_1</fullName>
    </submittedName>
</protein>
<dbReference type="EMBL" id="CP002198">
    <property type="protein sequence ID" value="ADN17222.1"/>
    <property type="molecule type" value="Genomic_DNA"/>
</dbReference>
<dbReference type="Gene3D" id="1.20.1250.20">
    <property type="entry name" value="MFS general substrate transporter like domains"/>
    <property type="match status" value="1"/>
</dbReference>
<dbReference type="OrthoDB" id="9814001at2"/>
<evidence type="ECO:0000313" key="7">
    <source>
        <dbReference type="EMBL" id="ADN17222.1"/>
    </source>
</evidence>
<keyword evidence="2 5" id="KW-0812">Transmembrane</keyword>
<dbReference type="PROSITE" id="PS50850">
    <property type="entry name" value="MFS"/>
    <property type="match status" value="1"/>
</dbReference>
<evidence type="ECO:0000259" key="6">
    <source>
        <dbReference type="PROSITE" id="PS50850"/>
    </source>
</evidence>
<dbReference type="SUPFAM" id="SSF103473">
    <property type="entry name" value="MFS general substrate transporter"/>
    <property type="match status" value="1"/>
</dbReference>
<evidence type="ECO:0000313" key="8">
    <source>
        <dbReference type="Proteomes" id="UP000008206"/>
    </source>
</evidence>
<keyword evidence="3 5" id="KW-1133">Transmembrane helix</keyword>
<feature type="transmembrane region" description="Helical" evidence="5">
    <location>
        <begin position="82"/>
        <end position="101"/>
    </location>
</feature>
<evidence type="ECO:0000256" key="1">
    <source>
        <dbReference type="ARBA" id="ARBA00004651"/>
    </source>
</evidence>
<dbReference type="CDD" id="cd17489">
    <property type="entry name" value="MFS_YfcJ_like"/>
    <property type="match status" value="1"/>
</dbReference>
<dbReference type="HOGENOM" id="CLU_001265_10_13_3"/>
<feature type="transmembrane region" description="Helical" evidence="5">
    <location>
        <begin position="339"/>
        <end position="361"/>
    </location>
</feature>